<dbReference type="InterPro" id="IPR036388">
    <property type="entry name" value="WH-like_DNA-bd_sf"/>
</dbReference>
<gene>
    <name evidence="6" type="ORF">IAA08_00085</name>
</gene>
<dbReference type="InterPro" id="IPR005119">
    <property type="entry name" value="LysR_subst-bd"/>
</dbReference>
<dbReference type="FunFam" id="1.10.10.10:FF:000001">
    <property type="entry name" value="LysR family transcriptional regulator"/>
    <property type="match status" value="1"/>
</dbReference>
<dbReference type="SUPFAM" id="SSF46785">
    <property type="entry name" value="Winged helix' DNA-binding domain"/>
    <property type="match status" value="1"/>
</dbReference>
<dbReference type="SUPFAM" id="SSF53850">
    <property type="entry name" value="Periplasmic binding protein-like II"/>
    <property type="match status" value="1"/>
</dbReference>
<comment type="similarity">
    <text evidence="1">Belongs to the LysR transcriptional regulatory family.</text>
</comment>
<dbReference type="Pfam" id="PF00126">
    <property type="entry name" value="HTH_1"/>
    <property type="match status" value="1"/>
</dbReference>
<keyword evidence="2" id="KW-0805">Transcription regulation</keyword>
<dbReference type="Gene3D" id="3.40.190.10">
    <property type="entry name" value="Periplasmic binding protein-like II"/>
    <property type="match status" value="2"/>
</dbReference>
<dbReference type="Proteomes" id="UP000824024">
    <property type="component" value="Unassembled WGS sequence"/>
</dbReference>
<name>A0A9D2D0K3_9FIRM</name>
<dbReference type="GO" id="GO:0003677">
    <property type="term" value="F:DNA binding"/>
    <property type="evidence" value="ECO:0007669"/>
    <property type="project" value="UniProtKB-KW"/>
</dbReference>
<protein>
    <submittedName>
        <fullName evidence="6">LysR family transcriptional regulator</fullName>
    </submittedName>
</protein>
<dbReference type="AlphaFoldDB" id="A0A9D2D0K3"/>
<dbReference type="PANTHER" id="PTHR30346">
    <property type="entry name" value="TRANSCRIPTIONAL DUAL REGULATOR HCAR-RELATED"/>
    <property type="match status" value="1"/>
</dbReference>
<dbReference type="EMBL" id="DXCH01000003">
    <property type="protein sequence ID" value="HIZ06315.1"/>
    <property type="molecule type" value="Genomic_DNA"/>
</dbReference>
<dbReference type="Pfam" id="PF03466">
    <property type="entry name" value="LysR_substrate"/>
    <property type="match status" value="1"/>
</dbReference>
<accession>A0A9D2D0K3</accession>
<dbReference type="PROSITE" id="PS50931">
    <property type="entry name" value="HTH_LYSR"/>
    <property type="match status" value="1"/>
</dbReference>
<evidence type="ECO:0000256" key="4">
    <source>
        <dbReference type="ARBA" id="ARBA00023163"/>
    </source>
</evidence>
<feature type="domain" description="HTH lysR-type" evidence="5">
    <location>
        <begin position="1"/>
        <end position="58"/>
    </location>
</feature>
<proteinExistence type="inferred from homology"/>
<keyword evidence="4" id="KW-0804">Transcription</keyword>
<organism evidence="6 7">
    <name type="scientific">Candidatus Eubacterium avistercoris</name>
    <dbReference type="NCBI Taxonomy" id="2838567"/>
    <lineage>
        <taxon>Bacteria</taxon>
        <taxon>Bacillati</taxon>
        <taxon>Bacillota</taxon>
        <taxon>Clostridia</taxon>
        <taxon>Eubacteriales</taxon>
        <taxon>Eubacteriaceae</taxon>
        <taxon>Eubacterium</taxon>
    </lineage>
</organism>
<evidence type="ECO:0000256" key="2">
    <source>
        <dbReference type="ARBA" id="ARBA00023015"/>
    </source>
</evidence>
<dbReference type="Gene3D" id="1.10.10.10">
    <property type="entry name" value="Winged helix-like DNA-binding domain superfamily/Winged helix DNA-binding domain"/>
    <property type="match status" value="1"/>
</dbReference>
<reference evidence="6" key="1">
    <citation type="journal article" date="2021" name="PeerJ">
        <title>Extensive microbial diversity within the chicken gut microbiome revealed by metagenomics and culture.</title>
        <authorList>
            <person name="Gilroy R."/>
            <person name="Ravi A."/>
            <person name="Getino M."/>
            <person name="Pursley I."/>
            <person name="Horton D.L."/>
            <person name="Alikhan N.F."/>
            <person name="Baker D."/>
            <person name="Gharbi K."/>
            <person name="Hall N."/>
            <person name="Watson M."/>
            <person name="Adriaenssens E.M."/>
            <person name="Foster-Nyarko E."/>
            <person name="Jarju S."/>
            <person name="Secka A."/>
            <person name="Antonio M."/>
            <person name="Oren A."/>
            <person name="Chaudhuri R.R."/>
            <person name="La Ragione R."/>
            <person name="Hildebrand F."/>
            <person name="Pallen M.J."/>
        </authorList>
    </citation>
    <scope>NUCLEOTIDE SEQUENCE</scope>
    <source>
        <strain evidence="6">CHK192-9172</strain>
    </source>
</reference>
<dbReference type="InterPro" id="IPR000847">
    <property type="entry name" value="LysR_HTH_N"/>
</dbReference>
<evidence type="ECO:0000256" key="3">
    <source>
        <dbReference type="ARBA" id="ARBA00023125"/>
    </source>
</evidence>
<comment type="caution">
    <text evidence="6">The sequence shown here is derived from an EMBL/GenBank/DDBJ whole genome shotgun (WGS) entry which is preliminary data.</text>
</comment>
<dbReference type="PRINTS" id="PR00039">
    <property type="entry name" value="HTHLYSR"/>
</dbReference>
<dbReference type="CDD" id="cd05466">
    <property type="entry name" value="PBP2_LTTR_substrate"/>
    <property type="match status" value="1"/>
</dbReference>
<dbReference type="GO" id="GO:0003700">
    <property type="term" value="F:DNA-binding transcription factor activity"/>
    <property type="evidence" value="ECO:0007669"/>
    <property type="project" value="InterPro"/>
</dbReference>
<sequence length="307" mass="35277">MTIAQIKYFVTVARCLSFTKAAEQLFVSQPALSRHIKNMEEELNIQLFVRTSNGIRLTPAGSSLYVGMLDMYNNYMEMVQKAEKIQKGLNGALKVGILDQTNVADFMPLIYADFQKNYPNVDLWFQEGSFKYLLSELYAGRLDMIFTLKFEIERKESIIYQYVSRSKDYIVMSRFHPLAAKEKVTLDDVKNETFVMISEEDNPESAPLILAICKEHGFVPQVRYAKTLTEQILWIEVGMGVSILDSRCTLKMNPDVKFYEIDSNWDPSLVVAWNQNNYNPLISVFLKNMNQVLGLENEDIHGANLDI</sequence>
<dbReference type="GO" id="GO:0032993">
    <property type="term" value="C:protein-DNA complex"/>
    <property type="evidence" value="ECO:0007669"/>
    <property type="project" value="TreeGrafter"/>
</dbReference>
<evidence type="ECO:0000313" key="7">
    <source>
        <dbReference type="Proteomes" id="UP000824024"/>
    </source>
</evidence>
<keyword evidence="3" id="KW-0238">DNA-binding</keyword>
<evidence type="ECO:0000256" key="1">
    <source>
        <dbReference type="ARBA" id="ARBA00009437"/>
    </source>
</evidence>
<evidence type="ECO:0000259" key="5">
    <source>
        <dbReference type="PROSITE" id="PS50931"/>
    </source>
</evidence>
<evidence type="ECO:0000313" key="6">
    <source>
        <dbReference type="EMBL" id="HIZ06315.1"/>
    </source>
</evidence>
<dbReference type="PANTHER" id="PTHR30346:SF0">
    <property type="entry name" value="HCA OPERON TRANSCRIPTIONAL ACTIVATOR HCAR"/>
    <property type="match status" value="1"/>
</dbReference>
<dbReference type="InterPro" id="IPR036390">
    <property type="entry name" value="WH_DNA-bd_sf"/>
</dbReference>
<reference evidence="6" key="2">
    <citation type="submission" date="2021-04" db="EMBL/GenBank/DDBJ databases">
        <authorList>
            <person name="Gilroy R."/>
        </authorList>
    </citation>
    <scope>NUCLEOTIDE SEQUENCE</scope>
    <source>
        <strain evidence="6">CHK192-9172</strain>
    </source>
</reference>